<reference evidence="2 3" key="1">
    <citation type="submission" date="2021-06" db="EMBL/GenBank/DDBJ databases">
        <title>Clostridia strains as spoilage organisms.</title>
        <authorList>
            <person name="Wambui J."/>
            <person name="Stephan R."/>
            <person name="Stevens M.J.A."/>
        </authorList>
    </citation>
    <scope>NUCLEOTIDE SEQUENCE [LARGE SCALE GENOMIC DNA]</scope>
    <source>
        <strain evidence="2 3">DSM 14204</strain>
    </source>
</reference>
<dbReference type="RefSeq" id="WP_216150683.1">
    <property type="nucleotide sequence ID" value="NZ_JAHLDV010000045.1"/>
</dbReference>
<dbReference type="Proteomes" id="UP000776252">
    <property type="component" value="Unassembled WGS sequence"/>
</dbReference>
<dbReference type="Pfam" id="PF07508">
    <property type="entry name" value="Recombinase"/>
    <property type="match status" value="1"/>
</dbReference>
<evidence type="ECO:0000313" key="3">
    <source>
        <dbReference type="Proteomes" id="UP000776252"/>
    </source>
</evidence>
<dbReference type="PROSITE" id="PS51737">
    <property type="entry name" value="RECOMBINASE_DNA_BIND"/>
    <property type="match status" value="1"/>
</dbReference>
<feature type="domain" description="Recombinase" evidence="1">
    <location>
        <begin position="10"/>
        <end position="106"/>
    </location>
</feature>
<name>A0ABS6BWY3_9CLOT</name>
<gene>
    <name evidence="2" type="ORF">KPL37_15085</name>
</gene>
<evidence type="ECO:0000259" key="1">
    <source>
        <dbReference type="PROSITE" id="PS51737"/>
    </source>
</evidence>
<sequence>MDKKVQKRIAFGYNRGFSNNIEINELQAMTVKLIYELYADGESMGSISARFESCSIPSPYNNPKWGKQAISKILSYERYIGDENYPKIIDEELINRVQRVRLEKAK</sequence>
<evidence type="ECO:0000313" key="2">
    <source>
        <dbReference type="EMBL" id="MBU3161049.1"/>
    </source>
</evidence>
<organism evidence="2 3">
    <name type="scientific">Clostridium frigoris</name>
    <dbReference type="NCBI Taxonomy" id="205327"/>
    <lineage>
        <taxon>Bacteria</taxon>
        <taxon>Bacillati</taxon>
        <taxon>Bacillota</taxon>
        <taxon>Clostridia</taxon>
        <taxon>Eubacteriales</taxon>
        <taxon>Clostridiaceae</taxon>
        <taxon>Clostridium</taxon>
    </lineage>
</organism>
<dbReference type="EMBL" id="JAHLDV010000045">
    <property type="protein sequence ID" value="MBU3161049.1"/>
    <property type="molecule type" value="Genomic_DNA"/>
</dbReference>
<protein>
    <submittedName>
        <fullName evidence="2">Recombinase family protein</fullName>
    </submittedName>
</protein>
<comment type="caution">
    <text evidence="2">The sequence shown here is derived from an EMBL/GenBank/DDBJ whole genome shotgun (WGS) entry which is preliminary data.</text>
</comment>
<proteinExistence type="predicted"/>
<dbReference type="InterPro" id="IPR011109">
    <property type="entry name" value="DNA_bind_recombinase_dom"/>
</dbReference>
<keyword evidence="3" id="KW-1185">Reference proteome</keyword>
<accession>A0ABS6BWY3</accession>